<dbReference type="Gene3D" id="3.30.300.30">
    <property type="match status" value="1"/>
</dbReference>
<dbReference type="EMBL" id="LT615367">
    <property type="protein sequence ID" value="SLM65135.1"/>
    <property type="molecule type" value="Genomic_DNA"/>
</dbReference>
<dbReference type="Pfam" id="PF00501">
    <property type="entry name" value="AMP-binding"/>
    <property type="match status" value="1"/>
</dbReference>
<dbReference type="GO" id="GO:0004467">
    <property type="term" value="F:long-chain fatty acid-CoA ligase activity"/>
    <property type="evidence" value="ECO:0007669"/>
    <property type="project" value="UniProtKB-EC"/>
</dbReference>
<evidence type="ECO:0000313" key="4">
    <source>
        <dbReference type="EMBL" id="SLM65135.1"/>
    </source>
</evidence>
<evidence type="ECO:0000256" key="2">
    <source>
        <dbReference type="ARBA" id="ARBA00022598"/>
    </source>
</evidence>
<protein>
    <submittedName>
        <fullName evidence="4">Long-chain-fatty-acid--CoA ligase</fullName>
        <ecNumber evidence="4">6.2.1.3</ecNumber>
    </submittedName>
</protein>
<comment type="similarity">
    <text evidence="1">Belongs to the ATP-dependent AMP-binding enzyme family.</text>
</comment>
<dbReference type="Proteomes" id="UP000294820">
    <property type="component" value="Chromosome 1"/>
</dbReference>
<evidence type="ECO:0000259" key="3">
    <source>
        <dbReference type="Pfam" id="PF00501"/>
    </source>
</evidence>
<keyword evidence="5" id="KW-1185">Reference proteome</keyword>
<sequence>MLSLTESRVAFIKNFIEPEKMRSACFLSKNNGDLICWLAAFTTLGIPTNGLDYSLPITTLLNLVKKINPGILLVSYSLYTTDELNQLYSTGANVISVNSPTDAMVDSIGSLHRKHVAEILEQHRPVPFRAVSLTSGTSSEPKIALRYQSFDARRFSWFTERYGFTHRDGFMLILPLYHAAGNGWARMFMGLGAPLYLVDQNDDVAIGTLISRDDITATVMTPNLVSRVTKLVEQQHITTHFRWILVGGSNFAPHNKMAAMSALGPVIHEYYGCTESGVNILAEPDDIIRHPDSVGRAFDGNKVVILDENNRLVPAGTKGRVAIASYMLMDEYGDGRKPFVTLGDDVYFPMADYGYLDNHGRLFLMNRNGDRYDKNHVYGVEETLRSLPCIHDVAIISVANESENMIKLLFSTFNNRPVNDDVLNEKIKEKLQQHNIVKFKAKKIDEIPYSPSGKVRFQEVVNLLEAA</sequence>
<evidence type="ECO:0000313" key="5">
    <source>
        <dbReference type="Proteomes" id="UP000294820"/>
    </source>
</evidence>
<evidence type="ECO:0000256" key="1">
    <source>
        <dbReference type="ARBA" id="ARBA00006432"/>
    </source>
</evidence>
<dbReference type="SUPFAM" id="SSF56801">
    <property type="entry name" value="Acetyl-CoA synthetase-like"/>
    <property type="match status" value="1"/>
</dbReference>
<dbReference type="PANTHER" id="PTHR43201">
    <property type="entry name" value="ACYL-COA SYNTHETASE"/>
    <property type="match status" value="1"/>
</dbReference>
<dbReference type="AlphaFoldDB" id="A0A375AGE7"/>
<dbReference type="EC" id="6.2.1.3" evidence="4"/>
<dbReference type="GO" id="GO:0031956">
    <property type="term" value="F:medium-chain fatty acid-CoA ligase activity"/>
    <property type="evidence" value="ECO:0007669"/>
    <property type="project" value="TreeGrafter"/>
</dbReference>
<dbReference type="PANTHER" id="PTHR43201:SF5">
    <property type="entry name" value="MEDIUM-CHAIN ACYL-COA LIGASE ACSF2, MITOCHONDRIAL"/>
    <property type="match status" value="1"/>
</dbReference>
<dbReference type="InterPro" id="IPR045851">
    <property type="entry name" value="AMP-bd_C_sf"/>
</dbReference>
<dbReference type="InterPro" id="IPR000873">
    <property type="entry name" value="AMP-dep_synth/lig_dom"/>
</dbReference>
<name>A0A375AGE7_9GAMM</name>
<proteinExistence type="inferred from homology"/>
<dbReference type="KEGG" id="daq:DAQ1742_04390"/>
<dbReference type="Gene3D" id="3.40.50.12780">
    <property type="entry name" value="N-terminal domain of ligase-like"/>
    <property type="match status" value="1"/>
</dbReference>
<reference evidence="4 5" key="1">
    <citation type="submission" date="2016-09" db="EMBL/GenBank/DDBJ databases">
        <authorList>
            <person name="Reverchon S."/>
            <person name="Nasser W."/>
            <person name="Leonard S."/>
            <person name="Brochier C."/>
            <person name="Duprey A."/>
        </authorList>
    </citation>
    <scope>NUCLEOTIDE SEQUENCE [LARGE SCALE GENOMIC DNA]</scope>
    <source>
        <strain evidence="4 5">174/2</strain>
    </source>
</reference>
<accession>A0A375AGE7</accession>
<organism evidence="4 5">
    <name type="scientific">Dickeya aquatica</name>
    <dbReference type="NCBI Taxonomy" id="1401087"/>
    <lineage>
        <taxon>Bacteria</taxon>
        <taxon>Pseudomonadati</taxon>
        <taxon>Pseudomonadota</taxon>
        <taxon>Gammaproteobacteria</taxon>
        <taxon>Enterobacterales</taxon>
        <taxon>Pectobacteriaceae</taxon>
        <taxon>Dickeya</taxon>
    </lineage>
</organism>
<keyword evidence="2 4" id="KW-0436">Ligase</keyword>
<dbReference type="InterPro" id="IPR042099">
    <property type="entry name" value="ANL_N_sf"/>
</dbReference>
<feature type="domain" description="AMP-dependent synthetase/ligase" evidence="3">
    <location>
        <begin position="28"/>
        <end position="332"/>
    </location>
</feature>
<gene>
    <name evidence="4" type="ORF">DAQ1742_04390</name>
</gene>